<accession>A0A1I8FYC6</accession>
<evidence type="ECO:0000256" key="5">
    <source>
        <dbReference type="ARBA" id="ARBA00022989"/>
    </source>
</evidence>
<evidence type="ECO:0000313" key="9">
    <source>
        <dbReference type="WBParaSite" id="maker-uti_cns_0000297-snap-gene-1.6-mRNA-1"/>
    </source>
</evidence>
<dbReference type="STRING" id="282301.A0A1I8FYC6"/>
<dbReference type="InterPro" id="IPR009038">
    <property type="entry name" value="GOLD_dom"/>
</dbReference>
<dbReference type="InterPro" id="IPR015720">
    <property type="entry name" value="Emp24-like"/>
</dbReference>
<comment type="similarity">
    <text evidence="2 7">Belongs to the EMP24/GP25L family.</text>
</comment>
<evidence type="ECO:0000256" key="2">
    <source>
        <dbReference type="ARBA" id="ARBA00007104"/>
    </source>
</evidence>
<keyword evidence="6" id="KW-0472">Membrane</keyword>
<evidence type="ECO:0000256" key="3">
    <source>
        <dbReference type="ARBA" id="ARBA00022692"/>
    </source>
</evidence>
<keyword evidence="8" id="KW-1185">Reference proteome</keyword>
<dbReference type="PROSITE" id="PS50866">
    <property type="entry name" value="GOLD"/>
    <property type="match status" value="1"/>
</dbReference>
<sequence length="209" mass="24154">MKSPLLFISSILLLFAVDQVFSLRFHLPSNAKKCFREEIHKNVLVKGDYSISDDPNQKVTIKVTDSKKHVFFNKDNAKGEGKFAFNSDEYDLFDVCFESHMEGGGRGADLEVYVDVRHGAEAKNYDEIAKAQKLKPLEVELKRLEDLSESIVNDFAYMRSREEAMRDTNESTHSRVLYFSVFSMLCLLGLATWQVLYLRRYFKAKKLIE</sequence>
<dbReference type="AlphaFoldDB" id="A0A1I8FYC6"/>
<name>A0A1I8FYC6_9PLAT</name>
<evidence type="ECO:0000313" key="8">
    <source>
        <dbReference type="Proteomes" id="UP000095280"/>
    </source>
</evidence>
<dbReference type="PANTHER" id="PTHR22811">
    <property type="entry name" value="TRANSMEMBRANE EMP24 DOMAIN-CONTAINING PROTEIN"/>
    <property type="match status" value="1"/>
</dbReference>
<keyword evidence="3 7" id="KW-0812">Transmembrane</keyword>
<comment type="subcellular location">
    <subcellularLocation>
        <location evidence="1 7">Membrane</location>
        <topology evidence="1 7">Single-pass type I membrane protein</topology>
    </subcellularLocation>
</comment>
<dbReference type="GO" id="GO:0016020">
    <property type="term" value="C:membrane"/>
    <property type="evidence" value="ECO:0007669"/>
    <property type="project" value="UniProtKB-SubCell"/>
</dbReference>
<dbReference type="SMART" id="SM01190">
    <property type="entry name" value="EMP24_GP25L"/>
    <property type="match status" value="1"/>
</dbReference>
<evidence type="ECO:0000256" key="7">
    <source>
        <dbReference type="RuleBase" id="RU003827"/>
    </source>
</evidence>
<reference evidence="9" key="1">
    <citation type="submission" date="2016-11" db="UniProtKB">
        <authorList>
            <consortium name="WormBaseParasite"/>
        </authorList>
    </citation>
    <scope>IDENTIFICATION</scope>
</reference>
<dbReference type="Proteomes" id="UP000095280">
    <property type="component" value="Unplaced"/>
</dbReference>
<evidence type="ECO:0000256" key="6">
    <source>
        <dbReference type="ARBA" id="ARBA00023136"/>
    </source>
</evidence>
<dbReference type="Pfam" id="PF01105">
    <property type="entry name" value="EMP24_GP25L"/>
    <property type="match status" value="1"/>
</dbReference>
<dbReference type="WBParaSite" id="maker-uti_cns_0000297-snap-gene-1.6-mRNA-1">
    <property type="protein sequence ID" value="maker-uti_cns_0000297-snap-gene-1.6-mRNA-1"/>
    <property type="gene ID" value="maker-uti_cns_0000297-snap-gene-1.6"/>
</dbReference>
<evidence type="ECO:0000256" key="1">
    <source>
        <dbReference type="ARBA" id="ARBA00004479"/>
    </source>
</evidence>
<evidence type="ECO:0000256" key="4">
    <source>
        <dbReference type="ARBA" id="ARBA00022729"/>
    </source>
</evidence>
<protein>
    <submittedName>
        <fullName evidence="9">GOLD domain-containing protein</fullName>
    </submittedName>
</protein>
<keyword evidence="4" id="KW-0732">Signal</keyword>
<organism evidence="8 9">
    <name type="scientific">Macrostomum lignano</name>
    <dbReference type="NCBI Taxonomy" id="282301"/>
    <lineage>
        <taxon>Eukaryota</taxon>
        <taxon>Metazoa</taxon>
        <taxon>Spiralia</taxon>
        <taxon>Lophotrochozoa</taxon>
        <taxon>Platyhelminthes</taxon>
        <taxon>Rhabditophora</taxon>
        <taxon>Macrostomorpha</taxon>
        <taxon>Macrostomida</taxon>
        <taxon>Macrostomidae</taxon>
        <taxon>Macrostomum</taxon>
    </lineage>
</organism>
<keyword evidence="5" id="KW-1133">Transmembrane helix</keyword>
<dbReference type="OrthoDB" id="759142at2759"/>
<proteinExistence type="inferred from homology"/>